<name>A0A7J7G9W9_CAMSI</name>
<reference evidence="2 3" key="2">
    <citation type="submission" date="2020-07" db="EMBL/GenBank/DDBJ databases">
        <title>Genome assembly of wild tea tree DASZ reveals pedigree and selection history of tea varieties.</title>
        <authorList>
            <person name="Zhang W."/>
        </authorList>
    </citation>
    <scope>NUCLEOTIDE SEQUENCE [LARGE SCALE GENOMIC DNA]</scope>
    <source>
        <strain evidence="3">cv. G240</strain>
        <tissue evidence="2">Leaf</tissue>
    </source>
</reference>
<protein>
    <submittedName>
        <fullName evidence="2">Uncharacterized protein</fullName>
    </submittedName>
</protein>
<organism evidence="2 3">
    <name type="scientific">Camellia sinensis</name>
    <name type="common">Tea plant</name>
    <name type="synonym">Thea sinensis</name>
    <dbReference type="NCBI Taxonomy" id="4442"/>
    <lineage>
        <taxon>Eukaryota</taxon>
        <taxon>Viridiplantae</taxon>
        <taxon>Streptophyta</taxon>
        <taxon>Embryophyta</taxon>
        <taxon>Tracheophyta</taxon>
        <taxon>Spermatophyta</taxon>
        <taxon>Magnoliopsida</taxon>
        <taxon>eudicotyledons</taxon>
        <taxon>Gunneridae</taxon>
        <taxon>Pentapetalae</taxon>
        <taxon>asterids</taxon>
        <taxon>Ericales</taxon>
        <taxon>Theaceae</taxon>
        <taxon>Camellia</taxon>
    </lineage>
</organism>
<sequence>MIVMLFLEPNPNPHSLSSQSEPQSLSRPHSHPDRRLSRLCLCRLLQLQNATQT</sequence>
<feature type="region of interest" description="Disordered" evidence="1">
    <location>
        <begin position="8"/>
        <end position="33"/>
    </location>
</feature>
<dbReference type="AlphaFoldDB" id="A0A7J7G9W9"/>
<evidence type="ECO:0000313" key="2">
    <source>
        <dbReference type="EMBL" id="KAF5937560.1"/>
    </source>
</evidence>
<keyword evidence="3" id="KW-1185">Reference proteome</keyword>
<feature type="compositionally biased region" description="Low complexity" evidence="1">
    <location>
        <begin position="15"/>
        <end position="26"/>
    </location>
</feature>
<proteinExistence type="predicted"/>
<evidence type="ECO:0000256" key="1">
    <source>
        <dbReference type="SAM" id="MobiDB-lite"/>
    </source>
</evidence>
<accession>A0A7J7G9W9</accession>
<dbReference type="Proteomes" id="UP000593564">
    <property type="component" value="Unassembled WGS sequence"/>
</dbReference>
<evidence type="ECO:0000313" key="3">
    <source>
        <dbReference type="Proteomes" id="UP000593564"/>
    </source>
</evidence>
<reference evidence="3" key="1">
    <citation type="journal article" date="2020" name="Nat. Commun.">
        <title>Genome assembly of wild tea tree DASZ reveals pedigree and selection history of tea varieties.</title>
        <authorList>
            <person name="Zhang W."/>
            <person name="Zhang Y."/>
            <person name="Qiu H."/>
            <person name="Guo Y."/>
            <person name="Wan H."/>
            <person name="Zhang X."/>
            <person name="Scossa F."/>
            <person name="Alseekh S."/>
            <person name="Zhang Q."/>
            <person name="Wang P."/>
            <person name="Xu L."/>
            <person name="Schmidt M.H."/>
            <person name="Jia X."/>
            <person name="Li D."/>
            <person name="Zhu A."/>
            <person name="Guo F."/>
            <person name="Chen W."/>
            <person name="Ni D."/>
            <person name="Usadel B."/>
            <person name="Fernie A.R."/>
            <person name="Wen W."/>
        </authorList>
    </citation>
    <scope>NUCLEOTIDE SEQUENCE [LARGE SCALE GENOMIC DNA]</scope>
    <source>
        <strain evidence="3">cv. G240</strain>
    </source>
</reference>
<dbReference type="EMBL" id="JACBKZ010000012">
    <property type="protein sequence ID" value="KAF5937560.1"/>
    <property type="molecule type" value="Genomic_DNA"/>
</dbReference>
<comment type="caution">
    <text evidence="2">The sequence shown here is derived from an EMBL/GenBank/DDBJ whole genome shotgun (WGS) entry which is preliminary data.</text>
</comment>
<gene>
    <name evidence="2" type="ORF">HYC85_025066</name>
</gene>